<dbReference type="FunFam" id="3.90.1530.30:FF:000001">
    <property type="entry name" value="Chromosome partitioning protein ParB"/>
    <property type="match status" value="1"/>
</dbReference>
<dbReference type="InterPro" id="IPR050336">
    <property type="entry name" value="Chromosome_partition/occlusion"/>
</dbReference>
<dbReference type="CDD" id="cd16393">
    <property type="entry name" value="SPO0J_N"/>
    <property type="match status" value="1"/>
</dbReference>
<dbReference type="Pfam" id="PF17762">
    <property type="entry name" value="HTH_ParB"/>
    <property type="match status" value="1"/>
</dbReference>
<proteinExistence type="inferred from homology"/>
<evidence type="ECO:0000259" key="5">
    <source>
        <dbReference type="SMART" id="SM00470"/>
    </source>
</evidence>
<dbReference type="AlphaFoldDB" id="A0A6N8U2T4"/>
<evidence type="ECO:0000313" key="6">
    <source>
        <dbReference type="EMBL" id="MXQ72522.1"/>
    </source>
</evidence>
<dbReference type="InterPro" id="IPR003115">
    <property type="entry name" value="ParB_N"/>
</dbReference>
<evidence type="ECO:0000256" key="4">
    <source>
        <dbReference type="ARBA" id="ARBA00023125"/>
    </source>
</evidence>
<reference evidence="6 7" key="2">
    <citation type="submission" date="2020-01" db="EMBL/GenBank/DDBJ databases">
        <title>Clostridiaceae sp. nov. isolated from the gut of human by culturomics.</title>
        <authorList>
            <person name="Chang Y."/>
        </authorList>
    </citation>
    <scope>NUCLEOTIDE SEQUENCE [LARGE SCALE GENOMIC DNA]</scope>
    <source>
        <strain evidence="6 7">DONG20-135</strain>
    </source>
</reference>
<dbReference type="InterPro" id="IPR041468">
    <property type="entry name" value="HTH_ParB/Spo0J"/>
</dbReference>
<gene>
    <name evidence="6" type="ORF">GSF08_01010</name>
</gene>
<dbReference type="InterPro" id="IPR004437">
    <property type="entry name" value="ParB/RepB/Spo0J"/>
</dbReference>
<keyword evidence="7" id="KW-1185">Reference proteome</keyword>
<evidence type="ECO:0000256" key="3">
    <source>
        <dbReference type="ARBA" id="ARBA00022829"/>
    </source>
</evidence>
<dbReference type="SUPFAM" id="SSF110849">
    <property type="entry name" value="ParB/Sulfiredoxin"/>
    <property type="match status" value="1"/>
</dbReference>
<keyword evidence="4" id="KW-0238">DNA-binding</keyword>
<dbReference type="GO" id="GO:0003677">
    <property type="term" value="F:DNA binding"/>
    <property type="evidence" value="ECO:0007669"/>
    <property type="project" value="UniProtKB-KW"/>
</dbReference>
<dbReference type="Pfam" id="PF02195">
    <property type="entry name" value="ParB_N"/>
    <property type="match status" value="1"/>
</dbReference>
<dbReference type="FunFam" id="1.10.10.2830:FF:000001">
    <property type="entry name" value="Chromosome partitioning protein ParB"/>
    <property type="match status" value="1"/>
</dbReference>
<organism evidence="6 7">
    <name type="scientific">Copranaerobaculum intestinale</name>
    <dbReference type="NCBI Taxonomy" id="2692629"/>
    <lineage>
        <taxon>Bacteria</taxon>
        <taxon>Bacillati</taxon>
        <taxon>Bacillota</taxon>
        <taxon>Erysipelotrichia</taxon>
        <taxon>Erysipelotrichales</taxon>
        <taxon>Erysipelotrichaceae</taxon>
        <taxon>Copranaerobaculum</taxon>
    </lineage>
</organism>
<dbReference type="Gene3D" id="1.10.10.2830">
    <property type="match status" value="1"/>
</dbReference>
<dbReference type="RefSeq" id="WP_160624014.1">
    <property type="nucleotide sequence ID" value="NZ_WUUQ01000001.1"/>
</dbReference>
<name>A0A6N8U2T4_9FIRM</name>
<dbReference type="SMART" id="SM00470">
    <property type="entry name" value="ParB"/>
    <property type="match status" value="1"/>
</dbReference>
<evidence type="ECO:0000256" key="2">
    <source>
        <dbReference type="ARBA" id="ARBA00006295"/>
    </source>
</evidence>
<dbReference type="GO" id="GO:0009295">
    <property type="term" value="C:nucleoid"/>
    <property type="evidence" value="ECO:0007669"/>
    <property type="project" value="UniProtKB-SubCell"/>
</dbReference>
<dbReference type="PANTHER" id="PTHR33375">
    <property type="entry name" value="CHROMOSOME-PARTITIONING PROTEIN PARB-RELATED"/>
    <property type="match status" value="1"/>
</dbReference>
<keyword evidence="3" id="KW-0159">Chromosome partition</keyword>
<comment type="caution">
    <text evidence="6">The sequence shown here is derived from an EMBL/GenBank/DDBJ whole genome shotgun (WGS) entry which is preliminary data.</text>
</comment>
<dbReference type="EMBL" id="WUUQ01000001">
    <property type="protein sequence ID" value="MXQ72522.1"/>
    <property type="molecule type" value="Genomic_DNA"/>
</dbReference>
<feature type="domain" description="ParB-like N-terminal" evidence="5">
    <location>
        <begin position="42"/>
        <end position="131"/>
    </location>
</feature>
<evidence type="ECO:0000256" key="1">
    <source>
        <dbReference type="ARBA" id="ARBA00004453"/>
    </source>
</evidence>
<dbReference type="Proteomes" id="UP000434036">
    <property type="component" value="Unassembled WGS sequence"/>
</dbReference>
<dbReference type="GO" id="GO:0007059">
    <property type="term" value="P:chromosome segregation"/>
    <property type="evidence" value="ECO:0007669"/>
    <property type="project" value="UniProtKB-KW"/>
</dbReference>
<dbReference type="GO" id="GO:0045881">
    <property type="term" value="P:positive regulation of sporulation resulting in formation of a cellular spore"/>
    <property type="evidence" value="ECO:0007669"/>
    <property type="project" value="TreeGrafter"/>
</dbReference>
<dbReference type="NCBIfam" id="TIGR00180">
    <property type="entry name" value="parB_part"/>
    <property type="match status" value="1"/>
</dbReference>
<reference evidence="6 7" key="1">
    <citation type="submission" date="2019-12" db="EMBL/GenBank/DDBJ databases">
        <authorList>
            <person name="Yang R."/>
        </authorList>
    </citation>
    <scope>NUCLEOTIDE SEQUENCE [LARGE SCALE GENOMIC DNA]</scope>
    <source>
        <strain evidence="6 7">DONG20-135</strain>
    </source>
</reference>
<dbReference type="PANTHER" id="PTHR33375:SF1">
    <property type="entry name" value="CHROMOSOME-PARTITIONING PROTEIN PARB-RELATED"/>
    <property type="match status" value="1"/>
</dbReference>
<dbReference type="Gene3D" id="3.90.1530.30">
    <property type="match status" value="1"/>
</dbReference>
<sequence>MAKKNDARLGQGLSEIFGMNIDSVLEDIQQGKSELSNSSGKIEISVDEIKANPYQPRKDFDDDKIHELAESIRQHGVFTPILVKKAVKGYELVTGERRLRASRLAGLETIPAIIVEFDDQQMMEIALLENIQREDLNAIEEATAYEKLIRKLSYTQEELASRIGKSREHVANMLRLLKLPKKVQQFVIEKELSMGHVRALLALKDEKQMEAVAKKAIHEKLSVRAVEALVKKVNAPAAEVKEAKTEDVNLRPVRLRLQDKFQTQVHIDEKQISIRYRGVSDLNRILEILDCLEEE</sequence>
<protein>
    <submittedName>
        <fullName evidence="6">ParB/RepB/Spo0J family partition protein</fullName>
    </submittedName>
</protein>
<dbReference type="InterPro" id="IPR036086">
    <property type="entry name" value="ParB/Sulfiredoxin_sf"/>
</dbReference>
<comment type="similarity">
    <text evidence="2">Belongs to the ParB family.</text>
</comment>
<dbReference type="GO" id="GO:0005694">
    <property type="term" value="C:chromosome"/>
    <property type="evidence" value="ECO:0007669"/>
    <property type="project" value="TreeGrafter"/>
</dbReference>
<comment type="subcellular location">
    <subcellularLocation>
        <location evidence="1">Cytoplasm</location>
        <location evidence="1">Nucleoid</location>
    </subcellularLocation>
</comment>
<accession>A0A6N8U2T4</accession>
<evidence type="ECO:0000313" key="7">
    <source>
        <dbReference type="Proteomes" id="UP000434036"/>
    </source>
</evidence>
<dbReference type="SUPFAM" id="SSF109709">
    <property type="entry name" value="KorB DNA-binding domain-like"/>
    <property type="match status" value="1"/>
</dbReference>